<protein>
    <submittedName>
        <fullName evidence="1">Uncharacterized protein</fullName>
    </submittedName>
</protein>
<organism evidence="1 2">
    <name type="scientific">Fusarium oxysporum</name>
    <name type="common">Fusarium vascular wilt</name>
    <dbReference type="NCBI Taxonomy" id="5507"/>
    <lineage>
        <taxon>Eukaryota</taxon>
        <taxon>Fungi</taxon>
        <taxon>Dikarya</taxon>
        <taxon>Ascomycota</taxon>
        <taxon>Pezizomycotina</taxon>
        <taxon>Sordariomycetes</taxon>
        <taxon>Hypocreomycetidae</taxon>
        <taxon>Hypocreales</taxon>
        <taxon>Nectriaceae</taxon>
        <taxon>Fusarium</taxon>
        <taxon>Fusarium oxysporum species complex</taxon>
    </lineage>
</organism>
<comment type="caution">
    <text evidence="1">The sequence shown here is derived from an EMBL/GenBank/DDBJ whole genome shotgun (WGS) entry which is preliminary data.</text>
</comment>
<name>A0A420N378_FUSOX</name>
<evidence type="ECO:0000313" key="1">
    <source>
        <dbReference type="EMBL" id="RKK74760.1"/>
    </source>
</evidence>
<dbReference type="Proteomes" id="UP000285084">
    <property type="component" value="Unassembled WGS sequence"/>
</dbReference>
<sequence length="44" mass="5059">MKAVVPYDVTSKINLWPISQRGRRVYIEARVWLDTPNANLQGSD</sequence>
<dbReference type="AlphaFoldDB" id="A0A420N378"/>
<accession>A0A420N378</accession>
<gene>
    <name evidence="1" type="ORF">BFJ69_g8196</name>
</gene>
<reference evidence="1 2" key="1">
    <citation type="journal article" date="2018" name="Sci. Rep.">
        <title>Characterisation of pathogen-specific regions and novel effector candidates in Fusarium oxysporum f. sp. cepae.</title>
        <authorList>
            <person name="Armitage A.D."/>
            <person name="Taylor A."/>
            <person name="Sobczyk M.K."/>
            <person name="Baxter L."/>
            <person name="Greenfield B.P."/>
            <person name="Bates H.J."/>
            <person name="Wilson F."/>
            <person name="Jackson A.C."/>
            <person name="Ott S."/>
            <person name="Harrison R.J."/>
            <person name="Clarkson J.P."/>
        </authorList>
    </citation>
    <scope>NUCLEOTIDE SEQUENCE [LARGE SCALE GENOMIC DNA]</scope>
    <source>
        <strain evidence="1 2">Fo_A13</strain>
    </source>
</reference>
<proteinExistence type="predicted"/>
<evidence type="ECO:0000313" key="2">
    <source>
        <dbReference type="Proteomes" id="UP000285084"/>
    </source>
</evidence>
<dbReference type="EMBL" id="MRCX01000068">
    <property type="protein sequence ID" value="RKK74760.1"/>
    <property type="molecule type" value="Genomic_DNA"/>
</dbReference>